<dbReference type="EMBL" id="CP011494">
    <property type="protein sequence ID" value="AKO53553.1"/>
    <property type="molecule type" value="Genomic_DNA"/>
</dbReference>
<dbReference type="CDD" id="cd01454">
    <property type="entry name" value="vWA_norD_type"/>
    <property type="match status" value="1"/>
</dbReference>
<dbReference type="InterPro" id="IPR051928">
    <property type="entry name" value="NorD/CobT"/>
</dbReference>
<dbReference type="RefSeq" id="WP_048387410.1">
    <property type="nucleotide sequence ID" value="NZ_CP011494.1"/>
</dbReference>
<reference evidence="3 4" key="1">
    <citation type="submission" date="2015-05" db="EMBL/GenBank/DDBJ databases">
        <title>Complete genome of Marinobacter psychrophilus strain 20041T isolated from sea-ice of the Canadian Basin.</title>
        <authorList>
            <person name="Song L."/>
            <person name="Ren L."/>
            <person name="Yu Y."/>
            <person name="Wang X."/>
        </authorList>
    </citation>
    <scope>NUCLEOTIDE SEQUENCE [LARGE SCALE GENOMIC DNA]</scope>
    <source>
        <strain evidence="3 4">20041</strain>
    </source>
</reference>
<evidence type="ECO:0000313" key="3">
    <source>
        <dbReference type="EMBL" id="AKO53553.1"/>
    </source>
</evidence>
<sequence length="607" mass="69447">MEEWVGYKWHEYITRQALGEFPEHAVYLKDEARSLGIVFRAFGGDPALSLVTAEPRHFRLRRRFLHKIAGTHRKFELAWRDEQNLRLPEKVAKFPSKRLNRELYIWLAALAANPAPADSDWFTGNQALVQDVIARWPGLERVYQRLVKQVLRRRPDPEGLSAEEAVREQAIRQALIHPGSVAALPAAGTDPWPVILWLYPALEQGKANGPVTGDEDTQSSPGGLTKKNKRHQAERVEAFDRDQGLMIFRLESLFSWTEFIPVDRAGDDTKEEDAEAVADDMDMISVSNDRKETSSSIKFDLDLPSEEHDDLRLGPGIHLPEWDWRSQSYREAFCCVQPMLAKNAEPAELPEALRRPAKRLQRQFSALKPLKQWHKRQLDGDELDLDACLEREVQNRRGQGAIDQKLFRRCQQSQRDLACLVLADVSLSTETYINNQQRVIDIARDGLQLLSEALQASRDPFALFAFSSRRRDYVRFHHLKGFDETYTSTIRGRIQALEPGFYTRMGAAIRQATKLLGARHEQQKVLLLLTDGKPNDLDLYEGRYGIEDTRMAVQEAIKAGLTPFCVTIDDEASEYLPYVFGSHNYVVIRDPAQLPLQLPKLYLNLTQ</sequence>
<gene>
    <name evidence="3" type="ORF">ABA45_14945</name>
</gene>
<organism evidence="3 4">
    <name type="scientific">Marinobacter psychrophilus</name>
    <dbReference type="NCBI Taxonomy" id="330734"/>
    <lineage>
        <taxon>Bacteria</taxon>
        <taxon>Pseudomonadati</taxon>
        <taxon>Pseudomonadota</taxon>
        <taxon>Gammaproteobacteria</taxon>
        <taxon>Pseudomonadales</taxon>
        <taxon>Marinobacteraceae</taxon>
        <taxon>Marinobacter</taxon>
    </lineage>
</organism>
<accession>A0A0H4I724</accession>
<evidence type="ECO:0000256" key="1">
    <source>
        <dbReference type="SAM" id="MobiDB-lite"/>
    </source>
</evidence>
<dbReference type="PANTHER" id="PTHR41248:SF1">
    <property type="entry name" value="NORD PROTEIN"/>
    <property type="match status" value="1"/>
</dbReference>
<dbReference type="PATRIC" id="fig|330734.3.peg.3149"/>
<dbReference type="PANTHER" id="PTHR41248">
    <property type="entry name" value="NORD PROTEIN"/>
    <property type="match status" value="1"/>
</dbReference>
<protein>
    <submittedName>
        <fullName evidence="3">von Willebrand factor, type A</fullName>
    </submittedName>
</protein>
<dbReference type="AlphaFoldDB" id="A0A0H4I724"/>
<dbReference type="SMART" id="SM00327">
    <property type="entry name" value="VWA"/>
    <property type="match status" value="1"/>
</dbReference>
<dbReference type="STRING" id="330734.ABA45_14945"/>
<feature type="region of interest" description="Disordered" evidence="1">
    <location>
        <begin position="208"/>
        <end position="232"/>
    </location>
</feature>
<dbReference type="Gene3D" id="3.40.50.410">
    <property type="entry name" value="von Willebrand factor, type A domain"/>
    <property type="match status" value="1"/>
</dbReference>
<dbReference type="InterPro" id="IPR036465">
    <property type="entry name" value="vWFA_dom_sf"/>
</dbReference>
<feature type="domain" description="VWFA" evidence="2">
    <location>
        <begin position="416"/>
        <end position="605"/>
    </location>
</feature>
<dbReference type="InterPro" id="IPR002035">
    <property type="entry name" value="VWF_A"/>
</dbReference>
<dbReference type="PROSITE" id="PS50234">
    <property type="entry name" value="VWFA"/>
    <property type="match status" value="1"/>
</dbReference>
<evidence type="ECO:0000259" key="2">
    <source>
        <dbReference type="PROSITE" id="PS50234"/>
    </source>
</evidence>
<evidence type="ECO:0000313" key="4">
    <source>
        <dbReference type="Proteomes" id="UP000036406"/>
    </source>
</evidence>
<dbReference type="SUPFAM" id="SSF53300">
    <property type="entry name" value="vWA-like"/>
    <property type="match status" value="1"/>
</dbReference>
<keyword evidence="4" id="KW-1185">Reference proteome</keyword>
<dbReference type="Proteomes" id="UP000036406">
    <property type="component" value="Chromosome"/>
</dbReference>
<dbReference type="KEGG" id="mpq:ABA45_14945"/>
<name>A0A0H4I724_9GAMM</name>
<dbReference type="Pfam" id="PF13519">
    <property type="entry name" value="VWA_2"/>
    <property type="match status" value="1"/>
</dbReference>
<proteinExistence type="predicted"/>